<accession>A0A8J4QSE1</accession>
<evidence type="ECO:0000313" key="3">
    <source>
        <dbReference type="EMBL" id="KAF3955415.1"/>
    </source>
</evidence>
<reference evidence="3" key="1">
    <citation type="submission" date="2020-03" db="EMBL/GenBank/DDBJ databases">
        <title>Castanea mollissima Vanexum genome sequencing.</title>
        <authorList>
            <person name="Staton M."/>
        </authorList>
    </citation>
    <scope>NUCLEOTIDE SEQUENCE</scope>
    <source>
        <tissue evidence="3">Leaf</tissue>
    </source>
</reference>
<evidence type="ECO:0000256" key="1">
    <source>
        <dbReference type="SAM" id="MobiDB-lite"/>
    </source>
</evidence>
<dbReference type="EMBL" id="JRKL02003390">
    <property type="protein sequence ID" value="KAF3955415.1"/>
    <property type="molecule type" value="Genomic_DNA"/>
</dbReference>
<dbReference type="PROSITE" id="PS50090">
    <property type="entry name" value="MYB_LIKE"/>
    <property type="match status" value="1"/>
</dbReference>
<feature type="domain" description="Myb-like" evidence="2">
    <location>
        <begin position="366"/>
        <end position="414"/>
    </location>
</feature>
<dbReference type="PANTHER" id="PTHR46872:SF5">
    <property type="entry name" value="MYB-LIKE DOMAIN-CONTAINING PROTEIN"/>
    <property type="match status" value="1"/>
</dbReference>
<feature type="region of interest" description="Disordered" evidence="1">
    <location>
        <begin position="431"/>
        <end position="511"/>
    </location>
</feature>
<organism evidence="3 4">
    <name type="scientific">Castanea mollissima</name>
    <name type="common">Chinese chestnut</name>
    <dbReference type="NCBI Taxonomy" id="60419"/>
    <lineage>
        <taxon>Eukaryota</taxon>
        <taxon>Viridiplantae</taxon>
        <taxon>Streptophyta</taxon>
        <taxon>Embryophyta</taxon>
        <taxon>Tracheophyta</taxon>
        <taxon>Spermatophyta</taxon>
        <taxon>Magnoliopsida</taxon>
        <taxon>eudicotyledons</taxon>
        <taxon>Gunneridae</taxon>
        <taxon>Pentapetalae</taxon>
        <taxon>rosids</taxon>
        <taxon>fabids</taxon>
        <taxon>Fagales</taxon>
        <taxon>Fagaceae</taxon>
        <taxon>Castanea</taxon>
    </lineage>
</organism>
<feature type="compositionally biased region" description="Basic and acidic residues" evidence="1">
    <location>
        <begin position="494"/>
        <end position="503"/>
    </location>
</feature>
<comment type="caution">
    <text evidence="3">The sequence shown here is derived from an EMBL/GenBank/DDBJ whole genome shotgun (WGS) entry which is preliminary data.</text>
</comment>
<evidence type="ECO:0000259" key="2">
    <source>
        <dbReference type="PROSITE" id="PS50090"/>
    </source>
</evidence>
<name>A0A8J4QSE1_9ROSI</name>
<dbReference type="PANTHER" id="PTHR46872">
    <property type="entry name" value="DNA BINDING PROTEIN"/>
    <property type="match status" value="1"/>
</dbReference>
<proteinExistence type="predicted"/>
<feature type="region of interest" description="Disordered" evidence="1">
    <location>
        <begin position="186"/>
        <end position="214"/>
    </location>
</feature>
<dbReference type="SUPFAM" id="SSF46689">
    <property type="entry name" value="Homeodomain-like"/>
    <property type="match status" value="1"/>
</dbReference>
<dbReference type="OrthoDB" id="1908944at2759"/>
<dbReference type="Proteomes" id="UP000737018">
    <property type="component" value="Unassembled WGS sequence"/>
</dbReference>
<dbReference type="AlphaFoldDB" id="A0A8J4QSE1"/>
<protein>
    <recommendedName>
        <fullName evidence="2">Myb-like domain-containing protein</fullName>
    </recommendedName>
</protein>
<dbReference type="Gene3D" id="1.10.10.60">
    <property type="entry name" value="Homeodomain-like"/>
    <property type="match status" value="1"/>
</dbReference>
<sequence>MDRRASPLISSRSLSLAADKFYIVDLHRRPILPRPSFRRRSLFSSPTSLSHAADPSRPVCLTADLFVGFSVTVLVWWFFSVICVGKSSLACDSVNISSELRRVIREVNMGFKRSFDDEEFPELPCKHPRKPDYRNTRTPFAELVPCNSAYNAPQEPISSGEVVDGFHKFQWDEALGKDTVTEVSNLGDKDLETNEPLSSFSISSNEEDDGSGASAYSYLSPEYFEVDFPRRTLVPFEDVLPSYLDRYPRKQVPLGADHQASIPLWGNHINKNKLDLAENCDSSTSDGGSSEEKLMGTCVIPMPDMSTDKGYYAGCGRTACDCLDSGSVRCVRQHVNEAREELRKTLGHDKFVNLGFSDMGEEVAHKWTEEEEEIFHEVVYSNPLSLGRNFWKKLSLVFPSRSKKDLVSYYFNVFMLWRRAGQNRSTFLDIDSDDDEWHGSNRGSYEVGDSEEDEDSAIISLADQDNQVDSSEEDDCSSDDDDNDNDGDDDCNDDGGKGNGREDVLEEDGGVDILPEAPVLKSHDESKFDQLIQHVDNTPGSDQEDLYAQDDSCLSFDCQANMSSSCGSVNNGTALQVRGINSEHGKRSEADWCSDVGQFYLLEPCDAKVWDARCTSTSLKNFDILSPWNMIEEVFEEGTSDNKKRDD</sequence>
<dbReference type="InterPro" id="IPR001005">
    <property type="entry name" value="SANT/Myb"/>
</dbReference>
<keyword evidence="4" id="KW-1185">Reference proteome</keyword>
<dbReference type="InterPro" id="IPR009057">
    <property type="entry name" value="Homeodomain-like_sf"/>
</dbReference>
<dbReference type="SMART" id="SM00717">
    <property type="entry name" value="SANT"/>
    <property type="match status" value="1"/>
</dbReference>
<feature type="compositionally biased region" description="Polar residues" evidence="1">
    <location>
        <begin position="195"/>
        <end position="204"/>
    </location>
</feature>
<feature type="compositionally biased region" description="Acidic residues" evidence="1">
    <location>
        <begin position="470"/>
        <end position="493"/>
    </location>
</feature>
<dbReference type="CDD" id="cd00167">
    <property type="entry name" value="SANT"/>
    <property type="match status" value="1"/>
</dbReference>
<gene>
    <name evidence="3" type="ORF">CMV_019364</name>
</gene>
<evidence type="ECO:0000313" key="4">
    <source>
        <dbReference type="Proteomes" id="UP000737018"/>
    </source>
</evidence>